<evidence type="ECO:0000313" key="1">
    <source>
        <dbReference type="EMBL" id="HJB08638.1"/>
    </source>
</evidence>
<reference evidence="1" key="2">
    <citation type="submission" date="2021-04" db="EMBL/GenBank/DDBJ databases">
        <authorList>
            <person name="Gilroy R."/>
        </authorList>
    </citation>
    <scope>NUCLEOTIDE SEQUENCE</scope>
    <source>
        <strain evidence="1">CHK188-4685</strain>
    </source>
</reference>
<reference evidence="1" key="1">
    <citation type="journal article" date="2021" name="PeerJ">
        <title>Extensive microbial diversity within the chicken gut microbiome revealed by metagenomics and culture.</title>
        <authorList>
            <person name="Gilroy R."/>
            <person name="Ravi A."/>
            <person name="Getino M."/>
            <person name="Pursley I."/>
            <person name="Horton D.L."/>
            <person name="Alikhan N.F."/>
            <person name="Baker D."/>
            <person name="Gharbi K."/>
            <person name="Hall N."/>
            <person name="Watson M."/>
            <person name="Adriaenssens E.M."/>
            <person name="Foster-Nyarko E."/>
            <person name="Jarju S."/>
            <person name="Secka A."/>
            <person name="Antonio M."/>
            <person name="Oren A."/>
            <person name="Chaudhuri R.R."/>
            <person name="La Ragione R."/>
            <person name="Hildebrand F."/>
            <person name="Pallen M.J."/>
        </authorList>
    </citation>
    <scope>NUCLEOTIDE SEQUENCE</scope>
    <source>
        <strain evidence="1">CHK188-4685</strain>
    </source>
</reference>
<proteinExistence type="predicted"/>
<dbReference type="Proteomes" id="UP000886804">
    <property type="component" value="Unassembled WGS sequence"/>
</dbReference>
<gene>
    <name evidence="1" type="ORF">H9716_12385</name>
</gene>
<protein>
    <submittedName>
        <fullName evidence="1">Uncharacterized protein</fullName>
    </submittedName>
</protein>
<accession>A0A9D2L9S2</accession>
<evidence type="ECO:0000313" key="2">
    <source>
        <dbReference type="Proteomes" id="UP000886804"/>
    </source>
</evidence>
<name>A0A9D2L9S2_9FIRM</name>
<dbReference type="EMBL" id="DWYS01000145">
    <property type="protein sequence ID" value="HJB08638.1"/>
    <property type="molecule type" value="Genomic_DNA"/>
</dbReference>
<sequence>MKYREFVRWCNERACDGHWGLYEAAACSSIIREVERLPFWKRERYWRENYEIGTVEVIVNPTEKKIRELEGSCEIKTGKKCRSFPD</sequence>
<comment type="caution">
    <text evidence="1">The sequence shown here is derived from an EMBL/GenBank/DDBJ whole genome shotgun (WGS) entry which is preliminary data.</text>
</comment>
<organism evidence="1 2">
    <name type="scientific">Candidatus Enterocloster faecavium</name>
    <dbReference type="NCBI Taxonomy" id="2838560"/>
    <lineage>
        <taxon>Bacteria</taxon>
        <taxon>Bacillati</taxon>
        <taxon>Bacillota</taxon>
        <taxon>Clostridia</taxon>
        <taxon>Lachnospirales</taxon>
        <taxon>Lachnospiraceae</taxon>
        <taxon>Enterocloster</taxon>
    </lineage>
</organism>
<dbReference type="AlphaFoldDB" id="A0A9D2L9S2"/>